<organism evidence="13 18">
    <name type="scientific">Parabacteroides distasonis</name>
    <dbReference type="NCBI Taxonomy" id="823"/>
    <lineage>
        <taxon>Bacteria</taxon>
        <taxon>Pseudomonadati</taxon>
        <taxon>Bacteroidota</taxon>
        <taxon>Bacteroidia</taxon>
        <taxon>Bacteroidales</taxon>
        <taxon>Tannerellaceae</taxon>
        <taxon>Parabacteroides</taxon>
    </lineage>
</organism>
<proteinExistence type="inferred from homology"/>
<keyword evidence="4" id="KW-0511">Multifunctional enzyme</keyword>
<comment type="similarity">
    <text evidence="9">Belongs to the MsrB Met sulfoxide reductase family.</text>
</comment>
<dbReference type="NCBIfam" id="TIGR00401">
    <property type="entry name" value="msrA"/>
    <property type="match status" value="1"/>
</dbReference>
<accession>A0A174UF99</accession>
<dbReference type="FunFam" id="2.170.150.20:FF:000003">
    <property type="entry name" value="Peptide methionine sulfoxide reductase MsrB"/>
    <property type="match status" value="1"/>
</dbReference>
<dbReference type="SUPFAM" id="SSF51316">
    <property type="entry name" value="Mss4-like"/>
    <property type="match status" value="1"/>
</dbReference>
<comment type="similarity">
    <text evidence="2">In the N-terminal section; belongs to the MsrA Met sulfoxide reductase family.</text>
</comment>
<evidence type="ECO:0000256" key="9">
    <source>
        <dbReference type="HAMAP-Rule" id="MF_01400"/>
    </source>
</evidence>
<sequence length="363" mass="41163">MKHVILTIVLLLASGLVIAQTKMSDQLSKTTKMNAQSKIYFAGGCFWGTEHFMKQINGVTSTQVGYANGKTSIKNPTYEQVCNDNTGFAETVEVSYDPQQADLKLLLELYFKTIDPTSLNRQGNDRGSQYRTGIYYTNAADLPIIKEAIETLAKKYSKPIVVEVEPLVNFYPAEEYHQDYLGKHPDGYCHISPELFDFARKANKEKTTGKPLSEKKFQKQDDTTLRSKLTAEQYAVTQENATERAFKNEYWNEKREGIYVDITTGEPLFISTDKFDSGCGWPSFSKPIDKDLVMENTDNSHDMKRIEVRSKTGDAHLGHVFNDGPTDKGGLRYCINSASLRFIPKAKMKEEGYGDYMYLLEKK</sequence>
<dbReference type="EMBL" id="JAJCNI010000032">
    <property type="protein sequence ID" value="MCB6519935.1"/>
    <property type="molecule type" value="Genomic_DNA"/>
</dbReference>
<dbReference type="Gene3D" id="2.170.150.20">
    <property type="entry name" value="Peptide methionine sulfoxide reductase"/>
    <property type="match status" value="1"/>
</dbReference>
<dbReference type="GO" id="GO:0006979">
    <property type="term" value="P:response to oxidative stress"/>
    <property type="evidence" value="ECO:0007669"/>
    <property type="project" value="InterPro"/>
</dbReference>
<evidence type="ECO:0000256" key="2">
    <source>
        <dbReference type="ARBA" id="ARBA00011017"/>
    </source>
</evidence>
<comment type="catalytic activity">
    <reaction evidence="8 10">
        <text>[thioredoxin]-disulfide + L-methionine + H2O = L-methionine (S)-S-oxide + [thioredoxin]-dithiol</text>
        <dbReference type="Rhea" id="RHEA:19993"/>
        <dbReference type="Rhea" id="RHEA-COMP:10698"/>
        <dbReference type="Rhea" id="RHEA-COMP:10700"/>
        <dbReference type="ChEBI" id="CHEBI:15377"/>
        <dbReference type="ChEBI" id="CHEBI:29950"/>
        <dbReference type="ChEBI" id="CHEBI:50058"/>
        <dbReference type="ChEBI" id="CHEBI:57844"/>
        <dbReference type="ChEBI" id="CHEBI:58772"/>
        <dbReference type="EC" id="1.8.4.11"/>
    </reaction>
</comment>
<evidence type="ECO:0000313" key="15">
    <source>
        <dbReference type="EMBL" id="RHD76552.1"/>
    </source>
</evidence>
<evidence type="ECO:0000313" key="17">
    <source>
        <dbReference type="Proteomes" id="UP000463337"/>
    </source>
</evidence>
<dbReference type="NCBIfam" id="TIGR00357">
    <property type="entry name" value="peptide-methionine (R)-S-oxide reductase MsrB"/>
    <property type="match status" value="1"/>
</dbReference>
<evidence type="ECO:0000256" key="7">
    <source>
        <dbReference type="ARBA" id="ARBA00048488"/>
    </source>
</evidence>
<dbReference type="InterPro" id="IPR036509">
    <property type="entry name" value="Met_Sox_Rdtase_MsrA_sf"/>
</dbReference>
<dbReference type="EC" id="1.8.4.11" evidence="10"/>
<dbReference type="EC" id="1.8.4.12" evidence="9"/>
<gene>
    <name evidence="9 13" type="primary">msrB</name>
    <name evidence="10" type="synonym">msrA</name>
    <name evidence="15" type="ORF">DW782_07295</name>
    <name evidence="14" type="ORF">GKD59_12805</name>
    <name evidence="13" type="ORF">LI194_19315</name>
</gene>
<dbReference type="HAMAP" id="MF_01401">
    <property type="entry name" value="MsrA"/>
    <property type="match status" value="1"/>
</dbReference>
<comment type="similarity">
    <text evidence="1">In the C-terminal section; belongs to the MsrB Met sulfoxide reductase family.</text>
</comment>
<dbReference type="InterPro" id="IPR002569">
    <property type="entry name" value="Met_Sox_Rdtase_MsrA_dom"/>
</dbReference>
<dbReference type="Pfam" id="PF01625">
    <property type="entry name" value="PMSR"/>
    <property type="match status" value="1"/>
</dbReference>
<dbReference type="InterPro" id="IPR002579">
    <property type="entry name" value="Met_Sox_Rdtase_MsrB_dom"/>
</dbReference>
<protein>
    <recommendedName>
        <fullName evidence="9 10">Multifunctional fusion protein</fullName>
    </recommendedName>
    <domain>
        <recommendedName>
            <fullName evidence="10">Peptide methionine sulfoxide reductase MsrA</fullName>
            <shortName evidence="10">Protein-methionine-S-oxide reductase</shortName>
            <ecNumber evidence="10">1.8.4.11</ecNumber>
        </recommendedName>
        <alternativeName>
            <fullName evidence="10">Peptide-methionine (S)-S-oxide reductase</fullName>
            <shortName evidence="10">Peptide Met(O) reductase</shortName>
        </alternativeName>
    </domain>
    <domain>
        <recommendedName>
            <fullName evidence="9">Peptide methionine sulfoxide reductase MsrB</fullName>
            <ecNumber evidence="9">1.8.4.12</ecNumber>
        </recommendedName>
        <alternativeName>
            <fullName evidence="9">Peptide-methionine (R)-S-oxide reductase</fullName>
        </alternativeName>
    </domain>
</protein>
<reference evidence="15 16" key="1">
    <citation type="submission" date="2018-08" db="EMBL/GenBank/DDBJ databases">
        <title>A genome reference for cultivated species of the human gut microbiota.</title>
        <authorList>
            <person name="Zou Y."/>
            <person name="Xue W."/>
            <person name="Luo G."/>
        </authorList>
    </citation>
    <scope>NUCLEOTIDE SEQUENCE [LARGE SCALE GENOMIC DNA]</scope>
    <source>
        <strain evidence="15 16">AM30-4</strain>
    </source>
</reference>
<evidence type="ECO:0000256" key="8">
    <source>
        <dbReference type="ARBA" id="ARBA00048782"/>
    </source>
</evidence>
<evidence type="ECO:0000256" key="11">
    <source>
        <dbReference type="SAM" id="SignalP"/>
    </source>
</evidence>
<dbReference type="HAMAP" id="MF_01400">
    <property type="entry name" value="MsrB"/>
    <property type="match status" value="1"/>
</dbReference>
<comment type="function">
    <text evidence="5 10">Has an important function as a repair enzyme for proteins that have been inactivated by oxidation. Catalyzes the reversible oxidation-reduction of methionine sulfoxide in proteins to methionine.</text>
</comment>
<feature type="domain" description="MsrB" evidence="12">
    <location>
        <begin position="222"/>
        <end position="345"/>
    </location>
</feature>
<keyword evidence="11" id="KW-0732">Signal</keyword>
<dbReference type="PROSITE" id="PS51790">
    <property type="entry name" value="MSRB"/>
    <property type="match status" value="1"/>
</dbReference>
<dbReference type="GO" id="GO:0008113">
    <property type="term" value="F:peptide-methionine (S)-S-oxide reductase activity"/>
    <property type="evidence" value="ECO:0007669"/>
    <property type="project" value="UniProtKB-UniRule"/>
</dbReference>
<dbReference type="AlphaFoldDB" id="A0A174UF99"/>
<dbReference type="Pfam" id="PF01641">
    <property type="entry name" value="SelR"/>
    <property type="match status" value="1"/>
</dbReference>
<comment type="caution">
    <text evidence="9">Lacks conserved residue(s) required for the propagation of feature annotation.</text>
</comment>
<dbReference type="Proteomes" id="UP001198806">
    <property type="component" value="Unassembled WGS sequence"/>
</dbReference>
<evidence type="ECO:0000256" key="10">
    <source>
        <dbReference type="HAMAP-Rule" id="MF_01401"/>
    </source>
</evidence>
<dbReference type="GO" id="GO:0005737">
    <property type="term" value="C:cytoplasm"/>
    <property type="evidence" value="ECO:0007669"/>
    <property type="project" value="TreeGrafter"/>
</dbReference>
<evidence type="ECO:0000256" key="4">
    <source>
        <dbReference type="ARBA" id="ARBA00023268"/>
    </source>
</evidence>
<dbReference type="InterPro" id="IPR028427">
    <property type="entry name" value="Met_Sox_Rdtase_MsrB"/>
</dbReference>
<dbReference type="GO" id="GO:0033743">
    <property type="term" value="F:peptide-methionine (R)-S-oxide reductase activity"/>
    <property type="evidence" value="ECO:0007669"/>
    <property type="project" value="UniProtKB-UniRule"/>
</dbReference>
<feature type="active site" evidence="10">
    <location>
        <position position="45"/>
    </location>
</feature>
<comment type="catalytic activity">
    <reaction evidence="7 9">
        <text>L-methionyl-[protein] + [thioredoxin]-disulfide + H2O = L-methionyl-(R)-S-oxide-[protein] + [thioredoxin]-dithiol</text>
        <dbReference type="Rhea" id="RHEA:24164"/>
        <dbReference type="Rhea" id="RHEA-COMP:10698"/>
        <dbReference type="Rhea" id="RHEA-COMP:10700"/>
        <dbReference type="Rhea" id="RHEA-COMP:12313"/>
        <dbReference type="Rhea" id="RHEA-COMP:12314"/>
        <dbReference type="ChEBI" id="CHEBI:15377"/>
        <dbReference type="ChEBI" id="CHEBI:16044"/>
        <dbReference type="ChEBI" id="CHEBI:29950"/>
        <dbReference type="ChEBI" id="CHEBI:45764"/>
        <dbReference type="ChEBI" id="CHEBI:50058"/>
        <dbReference type="EC" id="1.8.4.12"/>
    </reaction>
</comment>
<evidence type="ECO:0000259" key="12">
    <source>
        <dbReference type="PROSITE" id="PS51790"/>
    </source>
</evidence>
<evidence type="ECO:0000313" key="14">
    <source>
        <dbReference type="EMBL" id="MRY58763.1"/>
    </source>
</evidence>
<dbReference type="PANTHER" id="PTHR10173:SF59">
    <property type="entry name" value="PEPTIDE METHIONINE SULFOXIDE REDUCTASE MSRA_MSRB"/>
    <property type="match status" value="1"/>
</dbReference>
<comment type="catalytic activity">
    <reaction evidence="6 10">
        <text>L-methionyl-[protein] + [thioredoxin]-disulfide + H2O = L-methionyl-(S)-S-oxide-[protein] + [thioredoxin]-dithiol</text>
        <dbReference type="Rhea" id="RHEA:14217"/>
        <dbReference type="Rhea" id="RHEA-COMP:10698"/>
        <dbReference type="Rhea" id="RHEA-COMP:10700"/>
        <dbReference type="Rhea" id="RHEA-COMP:12313"/>
        <dbReference type="Rhea" id="RHEA-COMP:12315"/>
        <dbReference type="ChEBI" id="CHEBI:15377"/>
        <dbReference type="ChEBI" id="CHEBI:16044"/>
        <dbReference type="ChEBI" id="CHEBI:29950"/>
        <dbReference type="ChEBI" id="CHEBI:44120"/>
        <dbReference type="ChEBI" id="CHEBI:50058"/>
        <dbReference type="EC" id="1.8.4.11"/>
    </reaction>
</comment>
<evidence type="ECO:0000256" key="3">
    <source>
        <dbReference type="ARBA" id="ARBA00023002"/>
    </source>
</evidence>
<dbReference type="EMBL" id="WKLT01000011">
    <property type="protein sequence ID" value="MRY58763.1"/>
    <property type="molecule type" value="Genomic_DNA"/>
</dbReference>
<name>A0A174UF99_PARDI</name>
<reference evidence="14 17" key="2">
    <citation type="journal article" date="2019" name="Nat. Med.">
        <title>A library of human gut bacterial isolates paired with longitudinal multiomics data enables mechanistic microbiome research.</title>
        <authorList>
            <person name="Poyet M."/>
            <person name="Groussin M."/>
            <person name="Gibbons S.M."/>
            <person name="Avila-Pacheco J."/>
            <person name="Jiang X."/>
            <person name="Kearney S.M."/>
            <person name="Perrotta A.R."/>
            <person name="Berdy B."/>
            <person name="Zhao S."/>
            <person name="Lieberman T.D."/>
            <person name="Swanson P.K."/>
            <person name="Smith M."/>
            <person name="Roesemann S."/>
            <person name="Alexander J.E."/>
            <person name="Rich S.A."/>
            <person name="Livny J."/>
            <person name="Vlamakis H."/>
            <person name="Clish C."/>
            <person name="Bullock K."/>
            <person name="Deik A."/>
            <person name="Scott J."/>
            <person name="Pierce K.A."/>
            <person name="Xavier R.J."/>
            <person name="Alm E.J."/>
        </authorList>
    </citation>
    <scope>NUCLEOTIDE SEQUENCE [LARGE SCALE GENOMIC DNA]</scope>
    <source>
        <strain evidence="14 17">BIOML-A41</strain>
    </source>
</reference>
<dbReference type="Proteomes" id="UP000463337">
    <property type="component" value="Unassembled WGS sequence"/>
</dbReference>
<evidence type="ECO:0000256" key="5">
    <source>
        <dbReference type="ARBA" id="ARBA00024679"/>
    </source>
</evidence>
<evidence type="ECO:0000313" key="18">
    <source>
        <dbReference type="Proteomes" id="UP001198806"/>
    </source>
</evidence>
<comment type="caution">
    <text evidence="13">The sequence shown here is derived from an EMBL/GenBank/DDBJ whole genome shotgun (WGS) entry which is preliminary data.</text>
</comment>
<dbReference type="GO" id="GO:0030091">
    <property type="term" value="P:protein repair"/>
    <property type="evidence" value="ECO:0007669"/>
    <property type="project" value="InterPro"/>
</dbReference>
<dbReference type="InterPro" id="IPR011057">
    <property type="entry name" value="Mss4-like_sf"/>
</dbReference>
<evidence type="ECO:0000256" key="6">
    <source>
        <dbReference type="ARBA" id="ARBA00047806"/>
    </source>
</evidence>
<dbReference type="PANTHER" id="PTHR10173">
    <property type="entry name" value="METHIONINE SULFOXIDE REDUCTASE"/>
    <property type="match status" value="1"/>
</dbReference>
<evidence type="ECO:0000256" key="1">
    <source>
        <dbReference type="ARBA" id="ARBA00008076"/>
    </source>
</evidence>
<dbReference type="EMBL" id="QSJN01000003">
    <property type="protein sequence ID" value="RHD76552.1"/>
    <property type="molecule type" value="Genomic_DNA"/>
</dbReference>
<feature type="chain" id="PRO_5043136808" description="Multifunctional fusion protein" evidence="11">
    <location>
        <begin position="20"/>
        <end position="363"/>
    </location>
</feature>
<evidence type="ECO:0000313" key="16">
    <source>
        <dbReference type="Proteomes" id="UP000284660"/>
    </source>
</evidence>
<dbReference type="SUPFAM" id="SSF55068">
    <property type="entry name" value="Peptide methionine sulfoxide reductase"/>
    <property type="match status" value="1"/>
</dbReference>
<dbReference type="Proteomes" id="UP000284660">
    <property type="component" value="Unassembled WGS sequence"/>
</dbReference>
<comment type="similarity">
    <text evidence="10">Belongs to the MsrA Met sulfoxide reductase family.</text>
</comment>
<keyword evidence="3 9" id="KW-0560">Oxidoreductase</keyword>
<feature type="signal peptide" evidence="11">
    <location>
        <begin position="1"/>
        <end position="19"/>
    </location>
</feature>
<dbReference type="RefSeq" id="WP_048927587.1">
    <property type="nucleotide sequence ID" value="NZ_AP019729.1"/>
</dbReference>
<feature type="active site" description="Nucleophile" evidence="9">
    <location>
        <position position="334"/>
    </location>
</feature>
<reference evidence="13" key="3">
    <citation type="submission" date="2021-10" db="EMBL/GenBank/DDBJ databases">
        <title>Collection of gut derived symbiotic bacterial strains cultured from healthy donors.</title>
        <authorList>
            <person name="Lin H."/>
            <person name="Littmann E."/>
            <person name="Kohout C."/>
            <person name="Pamer E.G."/>
        </authorList>
    </citation>
    <scope>NUCLEOTIDE SEQUENCE</scope>
    <source>
        <strain evidence="13">DFI.2.94</strain>
    </source>
</reference>
<evidence type="ECO:0000313" key="13">
    <source>
        <dbReference type="EMBL" id="MCB6519935.1"/>
    </source>
</evidence>
<dbReference type="Gene3D" id="3.30.1060.10">
    <property type="entry name" value="Peptide methionine sulphoxide reductase MsrA"/>
    <property type="match status" value="1"/>
</dbReference>